<keyword evidence="15" id="KW-1185">Reference proteome</keyword>
<feature type="compositionally biased region" description="Polar residues" evidence="12">
    <location>
        <begin position="339"/>
        <end position="350"/>
    </location>
</feature>
<keyword evidence="10" id="KW-0325">Glycoprotein</keyword>
<evidence type="ECO:0000256" key="9">
    <source>
        <dbReference type="ARBA" id="ARBA00023157"/>
    </source>
</evidence>
<evidence type="ECO:0000256" key="2">
    <source>
        <dbReference type="ARBA" id="ARBA00004613"/>
    </source>
</evidence>
<evidence type="ECO:0000256" key="5">
    <source>
        <dbReference type="ARBA" id="ARBA00022729"/>
    </source>
</evidence>
<keyword evidence="6" id="KW-0560">Oxidoreductase</keyword>
<keyword evidence="9" id="KW-1015">Disulfide bond</keyword>
<evidence type="ECO:0000256" key="1">
    <source>
        <dbReference type="ARBA" id="ARBA00001973"/>
    </source>
</evidence>
<evidence type="ECO:0000256" key="13">
    <source>
        <dbReference type="SAM" id="SignalP"/>
    </source>
</evidence>
<reference evidence="14" key="1">
    <citation type="submission" date="2023-02" db="EMBL/GenBank/DDBJ databases">
        <title>Identification and recombinant expression of a fungal hydrolase from Papiliotrema laurentii that hydrolyzes apple cutin and clears colloidal polyester polyurethane.</title>
        <authorList>
            <consortium name="DOE Joint Genome Institute"/>
            <person name="Roman V.A."/>
            <person name="Bojanowski C."/>
            <person name="Crable B.R."/>
            <person name="Wagner D.N."/>
            <person name="Hung C.S."/>
            <person name="Nadeau L.J."/>
            <person name="Schratz L."/>
            <person name="Haridas S."/>
            <person name="Pangilinan J."/>
            <person name="Lipzen A."/>
            <person name="Na H."/>
            <person name="Yan M."/>
            <person name="Ng V."/>
            <person name="Grigoriev I.V."/>
            <person name="Spatafora J.W."/>
            <person name="Barlow D."/>
            <person name="Biffinger J."/>
            <person name="Kelley-Loughnane N."/>
            <person name="Varaljay V.A."/>
            <person name="Crookes-Goodson W.J."/>
        </authorList>
    </citation>
    <scope>NUCLEOTIDE SEQUENCE</scope>
    <source>
        <strain evidence="14">5307AH</strain>
    </source>
</reference>
<evidence type="ECO:0000256" key="6">
    <source>
        <dbReference type="ARBA" id="ARBA00023002"/>
    </source>
</evidence>
<dbReference type="Proteomes" id="UP001182556">
    <property type="component" value="Unassembled WGS sequence"/>
</dbReference>
<dbReference type="GO" id="GO:0004497">
    <property type="term" value="F:monooxygenase activity"/>
    <property type="evidence" value="ECO:0007669"/>
    <property type="project" value="UniProtKB-KW"/>
</dbReference>
<feature type="signal peptide" evidence="13">
    <location>
        <begin position="1"/>
        <end position="23"/>
    </location>
</feature>
<dbReference type="Gene3D" id="2.70.50.70">
    <property type="match status" value="1"/>
</dbReference>
<evidence type="ECO:0000256" key="12">
    <source>
        <dbReference type="SAM" id="MobiDB-lite"/>
    </source>
</evidence>
<feature type="region of interest" description="Disordered" evidence="12">
    <location>
        <begin position="262"/>
        <end position="399"/>
    </location>
</feature>
<keyword evidence="4" id="KW-0479">Metal-binding</keyword>
<proteinExistence type="inferred from homology"/>
<evidence type="ECO:0000256" key="7">
    <source>
        <dbReference type="ARBA" id="ARBA00023008"/>
    </source>
</evidence>
<organism evidence="14 15">
    <name type="scientific">Papiliotrema laurentii</name>
    <name type="common">Cryptococcus laurentii</name>
    <dbReference type="NCBI Taxonomy" id="5418"/>
    <lineage>
        <taxon>Eukaryota</taxon>
        <taxon>Fungi</taxon>
        <taxon>Dikarya</taxon>
        <taxon>Basidiomycota</taxon>
        <taxon>Agaricomycotina</taxon>
        <taxon>Tremellomycetes</taxon>
        <taxon>Tremellales</taxon>
        <taxon>Rhynchogastremaceae</taxon>
        <taxon>Papiliotrema</taxon>
    </lineage>
</organism>
<comment type="subcellular location">
    <subcellularLocation>
        <location evidence="2">Secreted</location>
    </subcellularLocation>
</comment>
<evidence type="ECO:0000256" key="4">
    <source>
        <dbReference type="ARBA" id="ARBA00022723"/>
    </source>
</evidence>
<dbReference type="GO" id="GO:0005576">
    <property type="term" value="C:extracellular region"/>
    <property type="evidence" value="ECO:0007669"/>
    <property type="project" value="UniProtKB-SubCell"/>
</dbReference>
<comment type="caution">
    <text evidence="14">The sequence shown here is derived from an EMBL/GenBank/DDBJ whole genome shotgun (WGS) entry which is preliminary data.</text>
</comment>
<comment type="cofactor">
    <cofactor evidence="1">
        <name>Cu(2+)</name>
        <dbReference type="ChEBI" id="CHEBI:29036"/>
    </cofactor>
</comment>
<evidence type="ECO:0000256" key="10">
    <source>
        <dbReference type="ARBA" id="ARBA00023180"/>
    </source>
</evidence>
<protein>
    <submittedName>
        <fullName evidence="14">Uncharacterized protein</fullName>
    </submittedName>
</protein>
<gene>
    <name evidence="14" type="ORF">DB88DRAFT_468336</name>
</gene>
<feature type="compositionally biased region" description="Low complexity" evidence="12">
    <location>
        <begin position="359"/>
        <end position="383"/>
    </location>
</feature>
<keyword evidence="7" id="KW-0186">Copper</keyword>
<comment type="similarity">
    <text evidence="11">Belongs to the polysaccharide monooxygenase AA14 family.</text>
</comment>
<accession>A0AAD9CV88</accession>
<feature type="chain" id="PRO_5042267723" evidence="13">
    <location>
        <begin position="24"/>
        <end position="399"/>
    </location>
</feature>
<evidence type="ECO:0000256" key="3">
    <source>
        <dbReference type="ARBA" id="ARBA00022525"/>
    </source>
</evidence>
<dbReference type="AlphaFoldDB" id="A0AAD9CV88"/>
<dbReference type="Pfam" id="PF22810">
    <property type="entry name" value="LPMO_AA14"/>
    <property type="match status" value="1"/>
</dbReference>
<feature type="compositionally biased region" description="Basic residues" evidence="12">
    <location>
        <begin position="388"/>
        <end position="399"/>
    </location>
</feature>
<keyword evidence="3" id="KW-0964">Secreted</keyword>
<evidence type="ECO:0000256" key="11">
    <source>
        <dbReference type="ARBA" id="ARBA00046340"/>
    </source>
</evidence>
<evidence type="ECO:0000313" key="15">
    <source>
        <dbReference type="Proteomes" id="UP001182556"/>
    </source>
</evidence>
<dbReference type="EMBL" id="JAODAN010000011">
    <property type="protein sequence ID" value="KAK1921150.1"/>
    <property type="molecule type" value="Genomic_DNA"/>
</dbReference>
<sequence>MLAMAKTSAALAALLAVLPAARGHMSIWDPSMYGFNSGYEVVNPLSGLSFNNWWFHGYINDKPAEVKTLVPGQDLNLQIACSKEYTTYGGSPNSDACPSDAGSYHAGGSTGSGSGWGGNSEDMLTGCALAIAFKSNPQDVQPEDFTVMSIQERCVRQRDTSFAIPSNLPACPDGECTCAWFWQGKNSADEMYMIAFRCNVQGGSTGGVPSPVAPRIGQNTGATQPIYWANDRSNLDFTPGWENKPTYNSAWGWTNGAQTGAFGAATGNAGGNTNATPSDSTSSTGSTASTDSSAPVASSVPVASSAPTATQGEANNGGYADSTPAATSRTRTRTRRPQGQATDAANTPTWYNHAVDPVAASSSSAEAIPTESEAAQGQQGEQGDNTCRRRKYRSRAHVA</sequence>
<keyword evidence="8" id="KW-0503">Monooxygenase</keyword>
<evidence type="ECO:0000313" key="14">
    <source>
        <dbReference type="EMBL" id="KAK1921150.1"/>
    </source>
</evidence>
<keyword evidence="5 13" id="KW-0732">Signal</keyword>
<dbReference type="GO" id="GO:0046872">
    <property type="term" value="F:metal ion binding"/>
    <property type="evidence" value="ECO:0007669"/>
    <property type="project" value="UniProtKB-KW"/>
</dbReference>
<evidence type="ECO:0000256" key="8">
    <source>
        <dbReference type="ARBA" id="ARBA00023033"/>
    </source>
</evidence>
<dbReference type="InterPro" id="IPR054497">
    <property type="entry name" value="LPMO_AA14"/>
</dbReference>
<feature type="compositionally biased region" description="Low complexity" evidence="12">
    <location>
        <begin position="262"/>
        <end position="310"/>
    </location>
</feature>
<name>A0AAD9CV88_PAPLA</name>